<dbReference type="EMBL" id="JAAAXW010000611">
    <property type="protein sequence ID" value="KAF9536646.1"/>
    <property type="molecule type" value="Genomic_DNA"/>
</dbReference>
<dbReference type="Pfam" id="PF25794">
    <property type="entry name" value="SACS"/>
    <property type="match status" value="1"/>
</dbReference>
<gene>
    <name evidence="2" type="ORF">EC957_010250</name>
</gene>
<dbReference type="GO" id="GO:0030544">
    <property type="term" value="F:Hsp70 protein binding"/>
    <property type="evidence" value="ECO:0007669"/>
    <property type="project" value="TreeGrafter"/>
</dbReference>
<accession>A0A9P6EV20</accession>
<protein>
    <recommendedName>
        <fullName evidence="1">BTB domain-containing protein</fullName>
    </recommendedName>
</protein>
<proteinExistence type="predicted"/>
<dbReference type="Pfam" id="PF00651">
    <property type="entry name" value="BTB"/>
    <property type="match status" value="1"/>
</dbReference>
<organism evidence="2 3">
    <name type="scientific">Mortierella hygrophila</name>
    <dbReference type="NCBI Taxonomy" id="979708"/>
    <lineage>
        <taxon>Eukaryota</taxon>
        <taxon>Fungi</taxon>
        <taxon>Fungi incertae sedis</taxon>
        <taxon>Mucoromycota</taxon>
        <taxon>Mortierellomycotina</taxon>
        <taxon>Mortierellomycetes</taxon>
        <taxon>Mortierellales</taxon>
        <taxon>Mortierellaceae</taxon>
        <taxon>Mortierella</taxon>
    </lineage>
</organism>
<dbReference type="NCBIfam" id="NF047352">
    <property type="entry name" value="P_loop_sacsin"/>
    <property type="match status" value="1"/>
</dbReference>
<evidence type="ECO:0000313" key="2">
    <source>
        <dbReference type="EMBL" id="KAF9536646.1"/>
    </source>
</evidence>
<dbReference type="Gene3D" id="3.30.710.10">
    <property type="entry name" value="Potassium Channel Kv1.1, Chain A"/>
    <property type="match status" value="1"/>
</dbReference>
<dbReference type="CDD" id="cd18186">
    <property type="entry name" value="BTB_POZ_ZBTB_KLHL-like"/>
    <property type="match status" value="1"/>
</dbReference>
<dbReference type="InterPro" id="IPR058210">
    <property type="entry name" value="SACS/Nov_dom"/>
</dbReference>
<evidence type="ECO:0000313" key="3">
    <source>
        <dbReference type="Proteomes" id="UP000723463"/>
    </source>
</evidence>
<feature type="domain" description="BTB" evidence="1">
    <location>
        <begin position="1270"/>
        <end position="1347"/>
    </location>
</feature>
<dbReference type="SUPFAM" id="SSF55874">
    <property type="entry name" value="ATPase domain of HSP90 chaperone/DNA topoisomerase II/histidine kinase"/>
    <property type="match status" value="1"/>
</dbReference>
<reference evidence="2" key="1">
    <citation type="journal article" date="2020" name="Fungal Divers.">
        <title>Resolving the Mortierellaceae phylogeny through synthesis of multi-gene phylogenetics and phylogenomics.</title>
        <authorList>
            <person name="Vandepol N."/>
            <person name="Liber J."/>
            <person name="Desiro A."/>
            <person name="Na H."/>
            <person name="Kennedy M."/>
            <person name="Barry K."/>
            <person name="Grigoriev I.V."/>
            <person name="Miller A.N."/>
            <person name="O'Donnell K."/>
            <person name="Stajich J.E."/>
            <person name="Bonito G."/>
        </authorList>
    </citation>
    <scope>NUCLEOTIDE SEQUENCE</scope>
    <source>
        <strain evidence="2">NRRL 2591</strain>
    </source>
</reference>
<dbReference type="PANTHER" id="PTHR15600:SF42">
    <property type="entry name" value="SACSIN"/>
    <property type="match status" value="1"/>
</dbReference>
<sequence length="1453" mass="163852">MESTLDDLNSFDSFFQQENIVDRIKGILNDYDPSNIFNEFLQNASDAGATECHFQLDMRSFGTETLLSEQMAAWQGPALIIYNNAEFSDKDFEALCKLGIGNKKDDPSKIGRHGLGFNSVYHFTDVPSIVSGPYLGFFDPQMTNLHKSRDRNGTLVAKGGHRCDFRKLSMETFKDQLEPYKELFECDMRSHFKGTLFRIPLRMRPAKPPASKAGVSVKSTAAVAGAGFGGVEWTVSQIQKMMEKWVADAKVGMLFLKNVKTIRISDGFKLEVMVQKELFGPSIPNAPSPPVSLFKIDVSPDVSKPSENVASSRWMVCCDDAFPSDTPLPVHRLSDKRHWSPHCGVAIKIQDTDGSKFHSKLFVHLPTPISTGLPFHIHGDFALTSSRKSLAGSKEEEDEKRVWNSFLMEKCLPRTAIRAMEHLFRMYFRDPSSPGRNRDGFNSATAAYFKHWPISSTEEFQPFLKAFLCQTYSSLVYPCPGATTVFPMQLKAGCDAIFPGIVNIPLELEDKVVPWLSKGNRAVCIVPDPVISAIKTEWSKEPKFSYKQVDGDFIRKSLRETPDYIKNNMRTLAEREWILRWAFDPVINPKLPVSVTSNDLQIIPLLNGEWVQLKRGKTKYYVPSQHERGLLGANDNLVDTDVFSTDELRLALKLLIEGNKHNVGSLTAEIFATTFLKENPGGVTDQQLKQLWDYLEVECKSESLVRFKNFPILRNSCGTMTTLGKATTGFQISGLPTQFFVFMDLLRDLDIAVYSSETHRSHNFFKGYCQAYSGVRLLEAIVNHWNGLSTYRAFSMTEAKGMRDLILSCSGKINPSFMSGIGRLPIWTTIESTDTSPLIAACDAYYLEGHFSLDKFGAFPTVLRPVDAPIFRPMGAAPLKVTVALMKFVLPKFHRGVLKCEGDIRTAYLDLLSNLFMVNKLSRALANAAKDIIKTAQCYVARDGSFHFRGELFVPGEALTEMLFADQPNVFADQEMALLMARFSLESNLRSLSSSPDLVVRCAKKVLEETVDATANQTTTRTRAVHLIQYLYRNPNAGGEDWMDPKWKVVPREANLEWPYDILAPELPSYMAFSELVGFSIREIAWTQCGFFPAELQPSHAFRVRFPAVRIISLNLLDVLEHLNVLVGVIAPTWTSVEKQLRLKAILLKIYGTINKYIGCSINHQKWAVQHATEILRCPYILNGEDSSDPSSWFWPKQLMFGIVDDVSPHYAVDPKSELHQFQDFLLAIGAEQIEPVEGTVDVAVGRARGHMENLMLHYFETQDQGAGFMDVRFKFQKGSDIRAHKFVLAAASELFSLKFKNDWAFDSRCTPEMGVQSISLSSYGDIRAGFLGLLHYFYSDTLTPSNVSPLFDHEDDQGSMGDGDKLSKRLQYLMKLQHVAHRFEATRLMDLIAKELIEGQKVVHSNVFTIRGHAERNGAENVRDHCNKFIEKNRASVMKRMQKNQRELLIEP</sequence>
<dbReference type="InterPro" id="IPR011333">
    <property type="entry name" value="SKP1/BTB/POZ_sf"/>
</dbReference>
<dbReference type="SUPFAM" id="SSF54695">
    <property type="entry name" value="POZ domain"/>
    <property type="match status" value="1"/>
</dbReference>
<dbReference type="PROSITE" id="PS50097">
    <property type="entry name" value="BTB"/>
    <property type="match status" value="1"/>
</dbReference>
<dbReference type="Proteomes" id="UP000723463">
    <property type="component" value="Unassembled WGS sequence"/>
</dbReference>
<dbReference type="InterPro" id="IPR052972">
    <property type="entry name" value="Sacsin_chaperone_reg"/>
</dbReference>
<dbReference type="PANTHER" id="PTHR15600">
    <property type="entry name" value="SACSIN"/>
    <property type="match status" value="1"/>
</dbReference>
<dbReference type="SMART" id="SM00225">
    <property type="entry name" value="BTB"/>
    <property type="match status" value="1"/>
</dbReference>
<evidence type="ECO:0000259" key="1">
    <source>
        <dbReference type="PROSITE" id="PS50097"/>
    </source>
</evidence>
<keyword evidence="3" id="KW-1185">Reference proteome</keyword>
<dbReference type="InterPro" id="IPR000210">
    <property type="entry name" value="BTB/POZ_dom"/>
</dbReference>
<comment type="caution">
    <text evidence="2">The sequence shown here is derived from an EMBL/GenBank/DDBJ whole genome shotgun (WGS) entry which is preliminary data.</text>
</comment>
<dbReference type="InterPro" id="IPR036890">
    <property type="entry name" value="HATPase_C_sf"/>
</dbReference>
<name>A0A9P6EV20_9FUNG</name>